<dbReference type="InterPro" id="IPR047090">
    <property type="entry name" value="AspRS_core"/>
</dbReference>
<reference evidence="9 10" key="1">
    <citation type="journal article" date="2013" name="Genome Announc.">
        <title>Genome Sequence of the Sulfate-Reducing Bacterium Desulfotomaculum hydrothermale Lam5(T).</title>
        <authorList>
            <person name="Amin O."/>
            <person name="Fardeau M.L."/>
            <person name="Valette O."/>
            <person name="Hirschler-Rea A."/>
            <person name="Barbe V."/>
            <person name="Medigue C."/>
            <person name="Vacherie B."/>
            <person name="Ollivier B."/>
            <person name="Bertin P.N."/>
            <person name="Dolla A."/>
        </authorList>
    </citation>
    <scope>NUCLEOTIDE SEQUENCE [LARGE SCALE GENOMIC DNA]</scope>
    <source>
        <strain evidence="10">Lam5 / DSM 18033</strain>
    </source>
</reference>
<comment type="caution">
    <text evidence="9">The sequence shown here is derived from an EMBL/GenBank/DDBJ whole genome shotgun (WGS) entry which is preliminary data.</text>
</comment>
<dbReference type="GO" id="GO:0004815">
    <property type="term" value="F:aspartate-tRNA ligase activity"/>
    <property type="evidence" value="ECO:0007669"/>
    <property type="project" value="UniProtKB-UniRule"/>
</dbReference>
<accession>K8E058</accession>
<dbReference type="GO" id="GO:0005737">
    <property type="term" value="C:cytoplasm"/>
    <property type="evidence" value="ECO:0007669"/>
    <property type="project" value="UniProtKB-SubCell"/>
</dbReference>
<dbReference type="HAMAP" id="MF_00044">
    <property type="entry name" value="Asp_tRNA_synth_type1"/>
    <property type="match status" value="1"/>
</dbReference>
<dbReference type="PANTHER" id="PTHR22594:SF5">
    <property type="entry name" value="ASPARTATE--TRNA LIGASE, MITOCHONDRIAL"/>
    <property type="match status" value="1"/>
</dbReference>
<dbReference type="Gene3D" id="3.30.1360.30">
    <property type="entry name" value="GAD-like domain"/>
    <property type="match status" value="1"/>
</dbReference>
<dbReference type="PRINTS" id="PR01042">
    <property type="entry name" value="TRNASYNTHASP"/>
</dbReference>
<comment type="subcellular location">
    <subcellularLocation>
        <location evidence="7">Cytoplasm</location>
    </subcellularLocation>
</comment>
<dbReference type="GO" id="GO:0016740">
    <property type="term" value="F:transferase activity"/>
    <property type="evidence" value="ECO:0007669"/>
    <property type="project" value="UniProtKB-ARBA"/>
</dbReference>
<dbReference type="InterPro" id="IPR004115">
    <property type="entry name" value="GAD-like_sf"/>
</dbReference>
<keyword evidence="2 7" id="KW-0436">Ligase</keyword>
<evidence type="ECO:0000256" key="6">
    <source>
        <dbReference type="ARBA" id="ARBA00023146"/>
    </source>
</evidence>
<evidence type="ECO:0000256" key="1">
    <source>
        <dbReference type="ARBA" id="ARBA00006303"/>
    </source>
</evidence>
<dbReference type="PROSITE" id="PS50862">
    <property type="entry name" value="AA_TRNA_LIGASE_II"/>
    <property type="match status" value="1"/>
</dbReference>
<feature type="binding site" evidence="7">
    <location>
        <position position="497"/>
    </location>
    <ligand>
        <name>L-aspartate</name>
        <dbReference type="ChEBI" id="CHEBI:29991"/>
    </ligand>
</feature>
<keyword evidence="3 7" id="KW-0547">Nucleotide-binding</keyword>
<dbReference type="GO" id="GO:0140096">
    <property type="term" value="F:catalytic activity, acting on a protein"/>
    <property type="evidence" value="ECO:0007669"/>
    <property type="project" value="UniProtKB-ARBA"/>
</dbReference>
<feature type="binding site" evidence="7">
    <location>
        <position position="182"/>
    </location>
    <ligand>
        <name>L-aspartate</name>
        <dbReference type="ChEBI" id="CHEBI:29991"/>
    </ligand>
</feature>
<dbReference type="InterPro" id="IPR004365">
    <property type="entry name" value="NA-bd_OB_tRNA"/>
</dbReference>
<dbReference type="CDD" id="cd00777">
    <property type="entry name" value="AspRS_core"/>
    <property type="match status" value="1"/>
</dbReference>
<sequence>MSESMHGLHRTCYCGDLRKQHEGQEVVLMGWVQRRRDHGGLIFVDLRDRAGIVQVVFSPEVNEEAFKKAEGVRNEYVLAVAGKVTARPAGTANPNMATGDVEVYAHTLRVLNRAKTPPFYIEDNIDVDENLRLRYRYLDLRRPEMQRAMMLRHRAAKSVRDFLDQHGFWEIETPMLTKSTPEGARDYLVPSRVNPGKFYALPQSPQLFKQILMLAGMERYFQIVRCFRDEDLRADRQPEFTQIDLEMSFVDTEDVMGLMEQMIARVCRDTVGLTITTPFPRLSYREAMERFGSDKPDTRFGLELKDITPIAAGCGFKVFHSVAAGGGQIKGINAKGCGGFSRKDIDDLTAFAAVYKAKGLAYFIINEDGSVKSPIAKFFTPEETAAIMDKLEAQPGDLLLFVADRPSVVAASLGALRVHLAERLNLIPQGVWNFLWVTDFPLLEYDPAEGRYFAMHHPFTSPVEEDLPLLESDPGKVRAKAYDMVLNGVEVGGGSIRIHRRDVQELMFKALGLSAEEAREKFGFMLEAFEYGAPPHGGIAFGFDRLVMLLAGKESIRDVIAFPKTASATCLMTQAPDLVDPAQLAELHIRSTAVTKNSTAQ</sequence>
<feature type="binding site" evidence="7">
    <location>
        <position position="490"/>
    </location>
    <ligand>
        <name>ATP</name>
        <dbReference type="ChEBI" id="CHEBI:30616"/>
    </ligand>
</feature>
<feature type="domain" description="Aminoacyl-transfer RNA synthetases class-II family profile" evidence="8">
    <location>
        <begin position="157"/>
        <end position="563"/>
    </location>
</feature>
<feature type="site" description="Important for tRNA non-discrimination" evidence="7">
    <location>
        <position position="90"/>
    </location>
</feature>
<evidence type="ECO:0000256" key="3">
    <source>
        <dbReference type="ARBA" id="ARBA00022741"/>
    </source>
</evidence>
<feature type="binding site" evidence="7">
    <location>
        <begin position="542"/>
        <end position="545"/>
    </location>
    <ligand>
        <name>ATP</name>
        <dbReference type="ChEBI" id="CHEBI:30616"/>
    </ligand>
</feature>
<dbReference type="InterPro" id="IPR045864">
    <property type="entry name" value="aa-tRNA-synth_II/BPL/LPL"/>
</dbReference>
<dbReference type="SUPFAM" id="SSF50249">
    <property type="entry name" value="Nucleic acid-binding proteins"/>
    <property type="match status" value="1"/>
</dbReference>
<dbReference type="eggNOG" id="COG0173">
    <property type="taxonomic scope" value="Bacteria"/>
</dbReference>
<dbReference type="InterPro" id="IPR047089">
    <property type="entry name" value="Asp-tRNA-ligase_1_N"/>
</dbReference>
<feature type="binding site" evidence="7">
    <location>
        <begin position="228"/>
        <end position="230"/>
    </location>
    <ligand>
        <name>ATP</name>
        <dbReference type="ChEBI" id="CHEBI:30616"/>
    </ligand>
</feature>
<dbReference type="Gene3D" id="2.40.50.140">
    <property type="entry name" value="Nucleic acid-binding proteins"/>
    <property type="match status" value="1"/>
</dbReference>
<dbReference type="GO" id="GO:0003676">
    <property type="term" value="F:nucleic acid binding"/>
    <property type="evidence" value="ECO:0007669"/>
    <property type="project" value="InterPro"/>
</dbReference>
<feature type="region of interest" description="Aspartate" evidence="7">
    <location>
        <begin position="206"/>
        <end position="209"/>
    </location>
</feature>
<feature type="binding site" evidence="7">
    <location>
        <position position="456"/>
    </location>
    <ligand>
        <name>L-aspartate</name>
        <dbReference type="ChEBI" id="CHEBI:29991"/>
    </ligand>
</feature>
<dbReference type="SUPFAM" id="SSF55681">
    <property type="entry name" value="Class II aaRS and biotin synthetases"/>
    <property type="match status" value="1"/>
</dbReference>
<name>K8E058_9FIRM</name>
<dbReference type="NCBIfam" id="NF001750">
    <property type="entry name" value="PRK00476.1"/>
    <property type="match status" value="1"/>
</dbReference>
<dbReference type="CDD" id="cd04317">
    <property type="entry name" value="EcAspRS_like_N"/>
    <property type="match status" value="1"/>
</dbReference>
<dbReference type="EMBL" id="CAOS01000012">
    <property type="protein sequence ID" value="CCO08795.1"/>
    <property type="molecule type" value="Genomic_DNA"/>
</dbReference>
<evidence type="ECO:0000313" key="9">
    <source>
        <dbReference type="EMBL" id="CCO08795.1"/>
    </source>
</evidence>
<comment type="subunit">
    <text evidence="7">Homodimer.</text>
</comment>
<dbReference type="InterPro" id="IPR004524">
    <property type="entry name" value="Asp-tRNA-ligase_1"/>
</dbReference>
<dbReference type="InterPro" id="IPR004364">
    <property type="entry name" value="Aa-tRNA-synt_II"/>
</dbReference>
<dbReference type="GO" id="GO:0006422">
    <property type="term" value="P:aspartyl-tRNA aminoacylation"/>
    <property type="evidence" value="ECO:0007669"/>
    <property type="project" value="UniProtKB-UniRule"/>
</dbReference>
<dbReference type="Pfam" id="PF01336">
    <property type="entry name" value="tRNA_anti-codon"/>
    <property type="match status" value="1"/>
</dbReference>
<evidence type="ECO:0000313" key="10">
    <source>
        <dbReference type="Proteomes" id="UP000009315"/>
    </source>
</evidence>
<comment type="function">
    <text evidence="7">Aspartyl-tRNA synthetase with relaxed tRNA specificity since it is able to aspartylate not only its cognate tRNA(Asp) but also tRNA(Asn). Reaction proceeds in two steps: L-aspartate is first activated by ATP to form Asp-AMP and then transferred to the acceptor end of tRNA(Asp/Asn).</text>
</comment>
<comment type="similarity">
    <text evidence="1 7">Belongs to the class-II aminoacyl-tRNA synthetase family. Type 1 subfamily.</text>
</comment>
<dbReference type="InterPro" id="IPR029351">
    <property type="entry name" value="GAD_dom"/>
</dbReference>
<feature type="binding site" evidence="7">
    <location>
        <position position="237"/>
    </location>
    <ligand>
        <name>ATP</name>
        <dbReference type="ChEBI" id="CHEBI:30616"/>
    </ligand>
</feature>
<dbReference type="OrthoDB" id="9802326at2"/>
<dbReference type="Pfam" id="PF02938">
    <property type="entry name" value="GAD"/>
    <property type="match status" value="1"/>
</dbReference>
<dbReference type="InterPro" id="IPR012340">
    <property type="entry name" value="NA-bd_OB-fold"/>
</dbReference>
<dbReference type="SUPFAM" id="SSF55261">
    <property type="entry name" value="GAD domain-like"/>
    <property type="match status" value="1"/>
</dbReference>
<dbReference type="Pfam" id="PF00152">
    <property type="entry name" value="tRNA-synt_2"/>
    <property type="match status" value="1"/>
</dbReference>
<keyword evidence="5 7" id="KW-0648">Protein biosynthesis</keyword>
<dbReference type="NCBIfam" id="TIGR00459">
    <property type="entry name" value="aspS_bact"/>
    <property type="match status" value="1"/>
</dbReference>
<proteinExistence type="inferred from homology"/>
<dbReference type="GO" id="GO:0005524">
    <property type="term" value="F:ATP binding"/>
    <property type="evidence" value="ECO:0007669"/>
    <property type="project" value="UniProtKB-UniRule"/>
</dbReference>
<evidence type="ECO:0000256" key="7">
    <source>
        <dbReference type="HAMAP-Rule" id="MF_00044"/>
    </source>
</evidence>
<comment type="catalytic activity">
    <reaction evidence="7">
        <text>tRNA(Asx) + L-aspartate + ATP = L-aspartyl-tRNA(Asx) + AMP + diphosphate</text>
        <dbReference type="Rhea" id="RHEA:18349"/>
        <dbReference type="Rhea" id="RHEA-COMP:9710"/>
        <dbReference type="Rhea" id="RHEA-COMP:9711"/>
        <dbReference type="ChEBI" id="CHEBI:29991"/>
        <dbReference type="ChEBI" id="CHEBI:30616"/>
        <dbReference type="ChEBI" id="CHEBI:33019"/>
        <dbReference type="ChEBI" id="CHEBI:78442"/>
        <dbReference type="ChEBI" id="CHEBI:78516"/>
        <dbReference type="ChEBI" id="CHEBI:456215"/>
        <dbReference type="EC" id="6.1.1.23"/>
    </reaction>
</comment>
<dbReference type="PANTHER" id="PTHR22594">
    <property type="entry name" value="ASPARTYL/LYSYL-TRNA SYNTHETASE"/>
    <property type="match status" value="1"/>
</dbReference>
<keyword evidence="6 7" id="KW-0030">Aminoacyl-tRNA synthetase</keyword>
<dbReference type="Proteomes" id="UP000009315">
    <property type="component" value="Unassembled WGS sequence"/>
</dbReference>
<dbReference type="GO" id="GO:0050560">
    <property type="term" value="F:aspartate-tRNA(Asn) ligase activity"/>
    <property type="evidence" value="ECO:0007669"/>
    <property type="project" value="UniProtKB-EC"/>
</dbReference>
<evidence type="ECO:0000259" key="8">
    <source>
        <dbReference type="PROSITE" id="PS50862"/>
    </source>
</evidence>
<feature type="site" description="Important for tRNA non-discrimination" evidence="7">
    <location>
        <position position="38"/>
    </location>
</feature>
<dbReference type="InterPro" id="IPR002312">
    <property type="entry name" value="Asp/Asn-tRNA-synth_IIb"/>
</dbReference>
<dbReference type="AlphaFoldDB" id="K8E058"/>
<dbReference type="Gene3D" id="3.30.930.10">
    <property type="entry name" value="Bira Bifunctional Protein, Domain 2"/>
    <property type="match status" value="1"/>
</dbReference>
<dbReference type="RefSeq" id="WP_008412414.1">
    <property type="nucleotide sequence ID" value="NZ_CAOS01000012.1"/>
</dbReference>
<dbReference type="STRING" id="1121428.DESHY_50103"/>
<dbReference type="EC" id="6.1.1.23" evidence="7"/>
<protein>
    <recommendedName>
        <fullName evidence="7">Aspartate--tRNA(Asp/Asn) ligase</fullName>
        <ecNumber evidence="7">6.1.1.23</ecNumber>
    </recommendedName>
    <alternativeName>
        <fullName evidence="7">Aspartyl-tRNA synthetase</fullName>
        <shortName evidence="7">AspRS</shortName>
    </alternativeName>
    <alternativeName>
        <fullName evidence="7">Non-discriminating aspartyl-tRNA synthetase</fullName>
        <shortName evidence="7">ND-AspRS</shortName>
    </alternativeName>
</protein>
<evidence type="ECO:0000256" key="4">
    <source>
        <dbReference type="ARBA" id="ARBA00022840"/>
    </source>
</evidence>
<gene>
    <name evidence="7 9" type="primary">aspS</name>
    <name evidence="9" type="ORF">DESHY_50103</name>
</gene>
<feature type="binding site" evidence="7">
    <location>
        <position position="228"/>
    </location>
    <ligand>
        <name>L-aspartate</name>
        <dbReference type="ChEBI" id="CHEBI:29991"/>
    </ligand>
</feature>
<keyword evidence="4 7" id="KW-0067">ATP-binding</keyword>
<keyword evidence="10" id="KW-1185">Reference proteome</keyword>
<organism evidence="9 10">
    <name type="scientific">Desulforamulus hydrothermalis Lam5 = DSM 18033</name>
    <dbReference type="NCBI Taxonomy" id="1121428"/>
    <lineage>
        <taxon>Bacteria</taxon>
        <taxon>Bacillati</taxon>
        <taxon>Bacillota</taxon>
        <taxon>Clostridia</taxon>
        <taxon>Eubacteriales</taxon>
        <taxon>Peptococcaceae</taxon>
        <taxon>Desulforamulus</taxon>
    </lineage>
</organism>
<keyword evidence="7" id="KW-0963">Cytoplasm</keyword>
<evidence type="ECO:0000256" key="5">
    <source>
        <dbReference type="ARBA" id="ARBA00022917"/>
    </source>
</evidence>
<evidence type="ECO:0000256" key="2">
    <source>
        <dbReference type="ARBA" id="ARBA00022598"/>
    </source>
</evidence>
<dbReference type="InterPro" id="IPR006195">
    <property type="entry name" value="aa-tRNA-synth_II"/>
</dbReference>